<dbReference type="Gene3D" id="3.40.50.620">
    <property type="entry name" value="HUPs"/>
    <property type="match status" value="2"/>
</dbReference>
<dbReference type="SUPFAM" id="SSF52402">
    <property type="entry name" value="Adenine nucleotide alpha hydrolases-like"/>
    <property type="match status" value="2"/>
</dbReference>
<dbReference type="Pfam" id="PF00582">
    <property type="entry name" value="Usp"/>
    <property type="match status" value="2"/>
</dbReference>
<gene>
    <name evidence="3" type="ORF">ADL15_25490</name>
</gene>
<protein>
    <recommendedName>
        <fullName evidence="2">UspA domain-containing protein</fullName>
    </recommendedName>
</protein>
<dbReference type="InterPro" id="IPR006016">
    <property type="entry name" value="UspA"/>
</dbReference>
<evidence type="ECO:0000313" key="3">
    <source>
        <dbReference type="EMBL" id="KUL29939.1"/>
    </source>
</evidence>
<proteinExistence type="predicted"/>
<keyword evidence="4" id="KW-1185">Reference proteome</keyword>
<accession>A0A101JN50</accession>
<dbReference type="InterPro" id="IPR014729">
    <property type="entry name" value="Rossmann-like_a/b/a_fold"/>
</dbReference>
<feature type="domain" description="UspA" evidence="2">
    <location>
        <begin position="144"/>
        <end position="256"/>
    </location>
</feature>
<dbReference type="EMBL" id="LLZH01000268">
    <property type="protein sequence ID" value="KUL29939.1"/>
    <property type="molecule type" value="Genomic_DNA"/>
</dbReference>
<evidence type="ECO:0000313" key="4">
    <source>
        <dbReference type="Proteomes" id="UP000053244"/>
    </source>
</evidence>
<sequence>MQIPNRPPVVVGVTGTAAGLAAVRLAAREAVSRGTSLSVVHAFTWTESEVAWASARHAAAHVVEAAVATAQRSTPGVDVRGQLVDGPAGRVLRKLSRTAVLLVLGDDDLAATGRLTAGSALMEAVTQAWCPVAVARGPRPPSGRVLAAVDGSASSVLALRFAGEDAHRRGVPLDVVHVVAPGREAAGHRLLDEMIAAVPGLPAPRRRLLTGPAAAALVSASRRAGLIALGPRGAGGAARFGAVAGELLRRGGCPTVFAHGRRAPARHIGAPGSGRETETGSGRGIETRSLN</sequence>
<dbReference type="OrthoDB" id="3404132at2"/>
<reference evidence="3 4" key="1">
    <citation type="submission" date="2015-10" db="EMBL/GenBank/DDBJ databases">
        <authorList>
            <person name="Gilbert D.G."/>
        </authorList>
    </citation>
    <scope>NUCLEOTIDE SEQUENCE [LARGE SCALE GENOMIC DNA]</scope>
    <source>
        <strain evidence="3 4">NRRL B-16712</strain>
    </source>
</reference>
<feature type="domain" description="UspA" evidence="2">
    <location>
        <begin position="8"/>
        <end position="136"/>
    </location>
</feature>
<name>A0A101JN50_9ACTN</name>
<evidence type="ECO:0000259" key="2">
    <source>
        <dbReference type="Pfam" id="PF00582"/>
    </source>
</evidence>
<organism evidence="3 4">
    <name type="scientific">Actinoplanes awajinensis subsp. mycoplanecinus</name>
    <dbReference type="NCBI Taxonomy" id="135947"/>
    <lineage>
        <taxon>Bacteria</taxon>
        <taxon>Bacillati</taxon>
        <taxon>Actinomycetota</taxon>
        <taxon>Actinomycetes</taxon>
        <taxon>Micromonosporales</taxon>
        <taxon>Micromonosporaceae</taxon>
        <taxon>Actinoplanes</taxon>
    </lineage>
</organism>
<feature type="region of interest" description="Disordered" evidence="1">
    <location>
        <begin position="262"/>
        <end position="291"/>
    </location>
</feature>
<dbReference type="RefSeq" id="WP_067696236.1">
    <property type="nucleotide sequence ID" value="NZ_LLZH01000268.1"/>
</dbReference>
<evidence type="ECO:0000256" key="1">
    <source>
        <dbReference type="SAM" id="MobiDB-lite"/>
    </source>
</evidence>
<dbReference type="AlphaFoldDB" id="A0A101JN50"/>
<dbReference type="Proteomes" id="UP000053244">
    <property type="component" value="Unassembled WGS sequence"/>
</dbReference>
<comment type="caution">
    <text evidence="3">The sequence shown here is derived from an EMBL/GenBank/DDBJ whole genome shotgun (WGS) entry which is preliminary data.</text>
</comment>